<keyword evidence="1" id="KW-0732">Signal</keyword>
<name>A0A2D1U2L2_9SPHI</name>
<gene>
    <name evidence="2" type="ORF">CPT03_04815</name>
</gene>
<evidence type="ECO:0000256" key="1">
    <source>
        <dbReference type="SAM" id="SignalP"/>
    </source>
</evidence>
<dbReference type="KEGG" id="pgs:CPT03_04815"/>
<dbReference type="SUPFAM" id="SSF75005">
    <property type="entry name" value="Arabinanase/levansucrase/invertase"/>
    <property type="match status" value="1"/>
</dbReference>
<evidence type="ECO:0008006" key="4">
    <source>
        <dbReference type="Google" id="ProtNLM"/>
    </source>
</evidence>
<keyword evidence="3" id="KW-1185">Reference proteome</keyword>
<dbReference type="RefSeq" id="WP_099437780.1">
    <property type="nucleotide sequence ID" value="NZ_CP024091.1"/>
</dbReference>
<accession>A0A2D1U2L2</accession>
<feature type="chain" id="PRO_5013891151" description="Glycosyl hydrolase family 32 N-terminal domain-containing protein" evidence="1">
    <location>
        <begin position="22"/>
        <end position="144"/>
    </location>
</feature>
<evidence type="ECO:0000313" key="2">
    <source>
        <dbReference type="EMBL" id="ATP55835.1"/>
    </source>
</evidence>
<dbReference type="Proteomes" id="UP000223749">
    <property type="component" value="Chromosome"/>
</dbReference>
<organism evidence="2 3">
    <name type="scientific">Pedobacter ginsengisoli</name>
    <dbReference type="NCBI Taxonomy" id="363852"/>
    <lineage>
        <taxon>Bacteria</taxon>
        <taxon>Pseudomonadati</taxon>
        <taxon>Bacteroidota</taxon>
        <taxon>Sphingobacteriia</taxon>
        <taxon>Sphingobacteriales</taxon>
        <taxon>Sphingobacteriaceae</taxon>
        <taxon>Pedobacter</taxon>
    </lineage>
</organism>
<dbReference type="EMBL" id="CP024091">
    <property type="protein sequence ID" value="ATP55835.1"/>
    <property type="molecule type" value="Genomic_DNA"/>
</dbReference>
<dbReference type="AlphaFoldDB" id="A0A2D1U2L2"/>
<proteinExistence type="predicted"/>
<sequence length="144" mass="16442">MKLKIQFFLGFLIMQAGMLIAQTKSTNKIQLGEIDSTNIFKSADYYNWCPSVIKGDDGKCYMFYSRWTHGRRKLDDDSLNYIFDGFMGWMKYSEIACAVSDKLLGPIRLLRLCSLMQVSPVSGTDLPNITPTSENLMVIIIYII</sequence>
<feature type="signal peptide" evidence="1">
    <location>
        <begin position="1"/>
        <end position="21"/>
    </location>
</feature>
<dbReference type="Gene3D" id="2.115.10.20">
    <property type="entry name" value="Glycosyl hydrolase domain, family 43"/>
    <property type="match status" value="1"/>
</dbReference>
<protein>
    <recommendedName>
        <fullName evidence="4">Glycosyl hydrolase family 32 N-terminal domain-containing protein</fullName>
    </recommendedName>
</protein>
<evidence type="ECO:0000313" key="3">
    <source>
        <dbReference type="Proteomes" id="UP000223749"/>
    </source>
</evidence>
<dbReference type="InterPro" id="IPR023296">
    <property type="entry name" value="Glyco_hydro_beta-prop_sf"/>
</dbReference>
<dbReference type="OrthoDB" id="9794572at2"/>
<reference evidence="2 3" key="1">
    <citation type="submission" date="2017-10" db="EMBL/GenBank/DDBJ databases">
        <title>Whole genome of Pedobacter ginsengisoli T01R-27 isolated from tomato rhizosphere.</title>
        <authorList>
            <person name="Weon H.-Y."/>
            <person name="Lee S.A."/>
            <person name="Sang M.K."/>
            <person name="Song J."/>
        </authorList>
    </citation>
    <scope>NUCLEOTIDE SEQUENCE [LARGE SCALE GENOMIC DNA]</scope>
    <source>
        <strain evidence="2 3">T01R-27</strain>
    </source>
</reference>